<dbReference type="EMBL" id="LAZR01000244">
    <property type="protein sequence ID" value="KKN79601.1"/>
    <property type="molecule type" value="Genomic_DNA"/>
</dbReference>
<proteinExistence type="predicted"/>
<accession>A0A0F9W1P9</accession>
<organism evidence="2">
    <name type="scientific">marine sediment metagenome</name>
    <dbReference type="NCBI Taxonomy" id="412755"/>
    <lineage>
        <taxon>unclassified sequences</taxon>
        <taxon>metagenomes</taxon>
        <taxon>ecological metagenomes</taxon>
    </lineage>
</organism>
<keyword evidence="1" id="KW-0812">Transmembrane</keyword>
<evidence type="ECO:0000256" key="1">
    <source>
        <dbReference type="SAM" id="Phobius"/>
    </source>
</evidence>
<protein>
    <submittedName>
        <fullName evidence="2">Uncharacterized protein</fullName>
    </submittedName>
</protein>
<dbReference type="AlphaFoldDB" id="A0A0F9W1P9"/>
<feature type="transmembrane region" description="Helical" evidence="1">
    <location>
        <begin position="21"/>
        <end position="40"/>
    </location>
</feature>
<comment type="caution">
    <text evidence="2">The sequence shown here is derived from an EMBL/GenBank/DDBJ whole genome shotgun (WGS) entry which is preliminary data.</text>
</comment>
<keyword evidence="1" id="KW-1133">Transmembrane helix</keyword>
<keyword evidence="1" id="KW-0472">Membrane</keyword>
<name>A0A0F9W1P9_9ZZZZ</name>
<evidence type="ECO:0000313" key="2">
    <source>
        <dbReference type="EMBL" id="KKN79601.1"/>
    </source>
</evidence>
<reference evidence="2" key="1">
    <citation type="journal article" date="2015" name="Nature">
        <title>Complex archaea that bridge the gap between prokaryotes and eukaryotes.</title>
        <authorList>
            <person name="Spang A."/>
            <person name="Saw J.H."/>
            <person name="Jorgensen S.L."/>
            <person name="Zaremba-Niedzwiedzka K."/>
            <person name="Martijn J."/>
            <person name="Lind A.E."/>
            <person name="van Eijk R."/>
            <person name="Schleper C."/>
            <person name="Guy L."/>
            <person name="Ettema T.J."/>
        </authorList>
    </citation>
    <scope>NUCLEOTIDE SEQUENCE</scope>
</reference>
<gene>
    <name evidence="2" type="ORF">LCGC14_0338050</name>
</gene>
<sequence length="80" mass="8459">MFKILGFLNGARGMIQGKKTYIVATMAVLAVVNQVLGLGLEYSAGNLGLIAFGKQAWQLWLGLGFMTGAAKINRLANGNS</sequence>